<dbReference type="InParanoid" id="B4LCK4"/>
<dbReference type="InterPro" id="IPR046791">
    <property type="entry name" value="Polycystin_dom"/>
</dbReference>
<dbReference type="AlphaFoldDB" id="B4LCK4"/>
<comment type="subcellular location">
    <subcellularLocation>
        <location evidence="1">Membrane</location>
        <topology evidence="1">Multi-pass membrane protein</topology>
    </subcellularLocation>
</comment>
<dbReference type="PRINTS" id="PR01433">
    <property type="entry name" value="POLYCYSTIN2"/>
</dbReference>
<feature type="transmembrane region" description="Helical" evidence="7">
    <location>
        <begin position="388"/>
        <end position="414"/>
    </location>
</feature>
<evidence type="ECO:0000256" key="5">
    <source>
        <dbReference type="ARBA" id="ARBA00023136"/>
    </source>
</evidence>
<evidence type="ECO:0000256" key="6">
    <source>
        <dbReference type="ARBA" id="ARBA00023180"/>
    </source>
</evidence>
<evidence type="ECO:0000259" key="9">
    <source>
        <dbReference type="Pfam" id="PF20519"/>
    </source>
</evidence>
<dbReference type="OrthoDB" id="5322100at2759"/>
<dbReference type="SMR" id="B4LCK4"/>
<evidence type="ECO:0000256" key="3">
    <source>
        <dbReference type="ARBA" id="ARBA00022692"/>
    </source>
</evidence>
<keyword evidence="4 7" id="KW-1133">Transmembrane helix</keyword>
<dbReference type="Pfam" id="PF20519">
    <property type="entry name" value="Polycystin_dom"/>
    <property type="match status" value="1"/>
</dbReference>
<accession>B4LCK4</accession>
<keyword evidence="3 7" id="KW-0812">Transmembrane</keyword>
<feature type="domain" description="Polycystin cation channel PKD1/PKD2" evidence="8">
    <location>
        <begin position="344"/>
        <end position="567"/>
    </location>
</feature>
<dbReference type="eggNOG" id="KOG3599">
    <property type="taxonomic scope" value="Eukaryota"/>
</dbReference>
<protein>
    <submittedName>
        <fullName evidence="10">Uncharacterized protein</fullName>
    </submittedName>
</protein>
<dbReference type="InterPro" id="IPR051223">
    <property type="entry name" value="Polycystin"/>
</dbReference>
<feature type="transmembrane region" description="Helical" evidence="7">
    <location>
        <begin position="102"/>
        <end position="120"/>
    </location>
</feature>
<evidence type="ECO:0000256" key="7">
    <source>
        <dbReference type="SAM" id="Phobius"/>
    </source>
</evidence>
<dbReference type="STRING" id="7244.B4LCK4"/>
<dbReference type="HOGENOM" id="CLU_022967_0_0_1"/>
<feature type="transmembrane region" description="Helical" evidence="7">
    <location>
        <begin position="539"/>
        <end position="560"/>
    </location>
</feature>
<evidence type="ECO:0000313" key="11">
    <source>
        <dbReference type="Proteomes" id="UP000008792"/>
    </source>
</evidence>
<dbReference type="PANTHER" id="PTHR10877:SF183">
    <property type="entry name" value="AT14535P-RELATED"/>
    <property type="match status" value="1"/>
</dbReference>
<dbReference type="FunCoup" id="B4LCK4">
    <property type="interactions" value="107"/>
</dbReference>
<evidence type="ECO:0000256" key="4">
    <source>
        <dbReference type="ARBA" id="ARBA00022989"/>
    </source>
</evidence>
<evidence type="ECO:0000313" key="10">
    <source>
        <dbReference type="EMBL" id="EDW69867.2"/>
    </source>
</evidence>
<dbReference type="PANTHER" id="PTHR10877">
    <property type="entry name" value="POLYCYSTIN FAMILY MEMBER"/>
    <property type="match status" value="1"/>
</dbReference>
<proteinExistence type="inferred from homology"/>
<gene>
    <name evidence="10" type="primary">Dvir\GJ11886</name>
    <name evidence="10" type="ORF">Dvir_GJ11886</name>
</gene>
<dbReference type="Pfam" id="PF08016">
    <property type="entry name" value="PKD_channel"/>
    <property type="match status" value="1"/>
</dbReference>
<feature type="transmembrane region" description="Helical" evidence="7">
    <location>
        <begin position="480"/>
        <end position="497"/>
    </location>
</feature>
<keyword evidence="6" id="KW-0325">Glycoprotein</keyword>
<dbReference type="InterPro" id="IPR013122">
    <property type="entry name" value="PKD1_2_channel"/>
</dbReference>
<keyword evidence="5 7" id="KW-0472">Membrane</keyword>
<dbReference type="GO" id="GO:0050982">
    <property type="term" value="P:detection of mechanical stimulus"/>
    <property type="evidence" value="ECO:0007669"/>
    <property type="project" value="TreeGrafter"/>
</dbReference>
<evidence type="ECO:0000256" key="1">
    <source>
        <dbReference type="ARBA" id="ARBA00004141"/>
    </source>
</evidence>
<dbReference type="GO" id="GO:0005509">
    <property type="term" value="F:calcium ion binding"/>
    <property type="evidence" value="ECO:0007669"/>
    <property type="project" value="InterPro"/>
</dbReference>
<comment type="similarity">
    <text evidence="2">Belongs to the polycystin family.</text>
</comment>
<keyword evidence="11" id="KW-1185">Reference proteome</keyword>
<organism evidence="10 11">
    <name type="scientific">Drosophila virilis</name>
    <name type="common">Fruit fly</name>
    <dbReference type="NCBI Taxonomy" id="7244"/>
    <lineage>
        <taxon>Eukaryota</taxon>
        <taxon>Metazoa</taxon>
        <taxon>Ecdysozoa</taxon>
        <taxon>Arthropoda</taxon>
        <taxon>Hexapoda</taxon>
        <taxon>Insecta</taxon>
        <taxon>Pterygota</taxon>
        <taxon>Neoptera</taxon>
        <taxon>Endopterygota</taxon>
        <taxon>Diptera</taxon>
        <taxon>Brachycera</taxon>
        <taxon>Muscomorpha</taxon>
        <taxon>Ephydroidea</taxon>
        <taxon>Drosophilidae</taxon>
        <taxon>Drosophila</taxon>
    </lineage>
</organism>
<name>B4LCK4_DROVI</name>
<dbReference type="InterPro" id="IPR003915">
    <property type="entry name" value="PKD_2"/>
</dbReference>
<evidence type="ECO:0000256" key="2">
    <source>
        <dbReference type="ARBA" id="ARBA00007200"/>
    </source>
</evidence>
<dbReference type="Proteomes" id="UP000008792">
    <property type="component" value="Unassembled WGS sequence"/>
</dbReference>
<feature type="domain" description="Polycystin" evidence="9">
    <location>
        <begin position="147"/>
        <end position="342"/>
    </location>
</feature>
<feature type="transmembrane region" description="Helical" evidence="7">
    <location>
        <begin position="351"/>
        <end position="376"/>
    </location>
</feature>
<feature type="transmembrane region" description="Helical" evidence="7">
    <location>
        <begin position="434"/>
        <end position="451"/>
    </location>
</feature>
<dbReference type="EMBL" id="CH940647">
    <property type="protein sequence ID" value="EDW69867.2"/>
    <property type="molecule type" value="Genomic_DNA"/>
</dbReference>
<feature type="transmembrane region" description="Helical" evidence="7">
    <location>
        <begin position="17"/>
        <end position="39"/>
    </location>
</feature>
<sequence>MAFFSGFLHEVGKVKSILVNVFLVIMLLFLVSDTIKFLVLSMDRAWWPHQQASYNVDKNATIHTRTHYLKMRINTLRSQLLATEKHCNEPLNLMYQINAKDLWLYGKYFLLLMCLVLVSWDELLYYNTKQKYTLFKNNQTRTLGIVSIQNLQGLFTFLESALVAPFEPDSEVTGQKRWLYGDHTAKLGVVRLRQLRRRENFHIGWGEIEFSDWDYMPRWELPYQRMLYTDKYWKIYEPWLPIYPTHSTSTKMLFGFYHDGYTQSFPELHGYVTMLARSYNNSMKVIDYLINMNWLTWNTSAVFVDFTLYNVDANMFTICTVLVEQTPFGDIVTTLNIFSVQLQFVDTLGTLGTVVVAIYLIVLIQYAKSVVITLWYEPHKLRSMWNKLDLLILVLNVIVIILIIIREIVVSNLLSKVESSSKLVFLDFRLPTRLHLSSTIMVGFLVCMATLRLWRVLLFASVFQLFSTTLYSAWKALASTAILILIFLFGYGMAVVIINGNNTVTFEKLLKSIISSLCFSFGFTSQFNPRDLFHGGSFLGLILYLILAFVVVQLMMNLFVSTINDYFLHAKLQRDAKALNYISFLQFLRVEYAPAFRFCQKLPFCRRGYKRHNRTVTENLDIKMDKNKRWSEKKRYQALSFGDDTKTETFKGDEKSRQEEYITHIERLYTVAALMQTQMTLLDHLLFKEEVNLDESDDESDSEDEYV</sequence>
<reference evidence="10 11" key="1">
    <citation type="journal article" date="2007" name="Nature">
        <title>Evolution of genes and genomes on the Drosophila phylogeny.</title>
        <authorList>
            <consortium name="Drosophila 12 Genomes Consortium"/>
            <person name="Clark A.G."/>
            <person name="Eisen M.B."/>
            <person name="Smith D.R."/>
            <person name="Bergman C.M."/>
            <person name="Oliver B."/>
            <person name="Markow T.A."/>
            <person name="Kaufman T.C."/>
            <person name="Kellis M."/>
            <person name="Gelbart W."/>
            <person name="Iyer V.N."/>
            <person name="Pollard D.A."/>
            <person name="Sackton T.B."/>
            <person name="Larracuente A.M."/>
            <person name="Singh N.D."/>
            <person name="Abad J.P."/>
            <person name="Abt D.N."/>
            <person name="Adryan B."/>
            <person name="Aguade M."/>
            <person name="Akashi H."/>
            <person name="Anderson W.W."/>
            <person name="Aquadro C.F."/>
            <person name="Ardell D.H."/>
            <person name="Arguello R."/>
            <person name="Artieri C.G."/>
            <person name="Barbash D.A."/>
            <person name="Barker D."/>
            <person name="Barsanti P."/>
            <person name="Batterham P."/>
            <person name="Batzoglou S."/>
            <person name="Begun D."/>
            <person name="Bhutkar A."/>
            <person name="Blanco E."/>
            <person name="Bosak S.A."/>
            <person name="Bradley R.K."/>
            <person name="Brand A.D."/>
            <person name="Brent M.R."/>
            <person name="Brooks A.N."/>
            <person name="Brown R.H."/>
            <person name="Butlin R.K."/>
            <person name="Caggese C."/>
            <person name="Calvi B.R."/>
            <person name="Bernardo de Carvalho A."/>
            <person name="Caspi A."/>
            <person name="Castrezana S."/>
            <person name="Celniker S.E."/>
            <person name="Chang J.L."/>
            <person name="Chapple C."/>
            <person name="Chatterji S."/>
            <person name="Chinwalla A."/>
            <person name="Civetta A."/>
            <person name="Clifton S.W."/>
            <person name="Comeron J.M."/>
            <person name="Costello J.C."/>
            <person name="Coyne J.A."/>
            <person name="Daub J."/>
            <person name="David R.G."/>
            <person name="Delcher A.L."/>
            <person name="Delehaunty K."/>
            <person name="Do C.B."/>
            <person name="Ebling H."/>
            <person name="Edwards K."/>
            <person name="Eickbush T."/>
            <person name="Evans J.D."/>
            <person name="Filipski A."/>
            <person name="Findeiss S."/>
            <person name="Freyhult E."/>
            <person name="Fulton L."/>
            <person name="Fulton R."/>
            <person name="Garcia A.C."/>
            <person name="Gardiner A."/>
            <person name="Garfield D.A."/>
            <person name="Garvin B.E."/>
            <person name="Gibson G."/>
            <person name="Gilbert D."/>
            <person name="Gnerre S."/>
            <person name="Godfrey J."/>
            <person name="Good R."/>
            <person name="Gotea V."/>
            <person name="Gravely B."/>
            <person name="Greenberg A.J."/>
            <person name="Griffiths-Jones S."/>
            <person name="Gross S."/>
            <person name="Guigo R."/>
            <person name="Gustafson E.A."/>
            <person name="Haerty W."/>
            <person name="Hahn M.W."/>
            <person name="Halligan D.L."/>
            <person name="Halpern A.L."/>
            <person name="Halter G.M."/>
            <person name="Han M.V."/>
            <person name="Heger A."/>
            <person name="Hillier L."/>
            <person name="Hinrichs A.S."/>
            <person name="Holmes I."/>
            <person name="Hoskins R.A."/>
            <person name="Hubisz M.J."/>
            <person name="Hultmark D."/>
            <person name="Huntley M.A."/>
            <person name="Jaffe D.B."/>
            <person name="Jagadeeshan S."/>
            <person name="Jeck W.R."/>
            <person name="Johnson J."/>
            <person name="Jones C.D."/>
            <person name="Jordan W.C."/>
            <person name="Karpen G.H."/>
            <person name="Kataoka E."/>
            <person name="Keightley P.D."/>
            <person name="Kheradpour P."/>
            <person name="Kirkness E.F."/>
            <person name="Koerich L.B."/>
            <person name="Kristiansen K."/>
            <person name="Kudrna D."/>
            <person name="Kulathinal R.J."/>
            <person name="Kumar S."/>
            <person name="Kwok R."/>
            <person name="Lander E."/>
            <person name="Langley C.H."/>
            <person name="Lapoint R."/>
            <person name="Lazzaro B.P."/>
            <person name="Lee S.J."/>
            <person name="Levesque L."/>
            <person name="Li R."/>
            <person name="Lin C.F."/>
            <person name="Lin M.F."/>
            <person name="Lindblad-Toh K."/>
            <person name="Llopart A."/>
            <person name="Long M."/>
            <person name="Low L."/>
            <person name="Lozovsky E."/>
            <person name="Lu J."/>
            <person name="Luo M."/>
            <person name="Machado C.A."/>
            <person name="Makalowski W."/>
            <person name="Marzo M."/>
            <person name="Matsuda M."/>
            <person name="Matzkin L."/>
            <person name="McAllister B."/>
            <person name="McBride C.S."/>
            <person name="McKernan B."/>
            <person name="McKernan K."/>
            <person name="Mendez-Lago M."/>
            <person name="Minx P."/>
            <person name="Mollenhauer M.U."/>
            <person name="Montooth K."/>
            <person name="Mount S.M."/>
            <person name="Mu X."/>
            <person name="Myers E."/>
            <person name="Negre B."/>
            <person name="Newfeld S."/>
            <person name="Nielsen R."/>
            <person name="Noor M.A."/>
            <person name="O'Grady P."/>
            <person name="Pachter L."/>
            <person name="Papaceit M."/>
            <person name="Parisi M.J."/>
            <person name="Parisi M."/>
            <person name="Parts L."/>
            <person name="Pedersen J.S."/>
            <person name="Pesole G."/>
            <person name="Phillippy A.M."/>
            <person name="Ponting C.P."/>
            <person name="Pop M."/>
            <person name="Porcelli D."/>
            <person name="Powell J.R."/>
            <person name="Prohaska S."/>
            <person name="Pruitt K."/>
            <person name="Puig M."/>
            <person name="Quesneville H."/>
            <person name="Ram K.R."/>
            <person name="Rand D."/>
            <person name="Rasmussen M.D."/>
            <person name="Reed L.K."/>
            <person name="Reenan R."/>
            <person name="Reily A."/>
            <person name="Remington K.A."/>
            <person name="Rieger T.T."/>
            <person name="Ritchie M.G."/>
            <person name="Robin C."/>
            <person name="Rogers Y.H."/>
            <person name="Rohde C."/>
            <person name="Rozas J."/>
            <person name="Rubenfield M.J."/>
            <person name="Ruiz A."/>
            <person name="Russo S."/>
            <person name="Salzberg S.L."/>
            <person name="Sanchez-Gracia A."/>
            <person name="Saranga D.J."/>
            <person name="Sato H."/>
            <person name="Schaeffer S.W."/>
            <person name="Schatz M.C."/>
            <person name="Schlenke T."/>
            <person name="Schwartz R."/>
            <person name="Segarra C."/>
            <person name="Singh R.S."/>
            <person name="Sirot L."/>
            <person name="Sirota M."/>
            <person name="Sisneros N.B."/>
            <person name="Smith C.D."/>
            <person name="Smith T.F."/>
            <person name="Spieth J."/>
            <person name="Stage D.E."/>
            <person name="Stark A."/>
            <person name="Stephan W."/>
            <person name="Strausberg R.L."/>
            <person name="Strempel S."/>
            <person name="Sturgill D."/>
            <person name="Sutton G."/>
            <person name="Sutton G.G."/>
            <person name="Tao W."/>
            <person name="Teichmann S."/>
            <person name="Tobari Y.N."/>
            <person name="Tomimura Y."/>
            <person name="Tsolas J.M."/>
            <person name="Valente V.L."/>
            <person name="Venter E."/>
            <person name="Venter J.C."/>
            <person name="Vicario S."/>
            <person name="Vieira F.G."/>
            <person name="Vilella A.J."/>
            <person name="Villasante A."/>
            <person name="Walenz B."/>
            <person name="Wang J."/>
            <person name="Wasserman M."/>
            <person name="Watts T."/>
            <person name="Wilson D."/>
            <person name="Wilson R.K."/>
            <person name="Wing R.A."/>
            <person name="Wolfner M.F."/>
            <person name="Wong A."/>
            <person name="Wong G.K."/>
            <person name="Wu C.I."/>
            <person name="Wu G."/>
            <person name="Yamamoto D."/>
            <person name="Yang H.P."/>
            <person name="Yang S.P."/>
            <person name="Yorke J.A."/>
            <person name="Yoshida K."/>
            <person name="Zdobnov E."/>
            <person name="Zhang P."/>
            <person name="Zhang Y."/>
            <person name="Zimin A.V."/>
            <person name="Baldwin J."/>
            <person name="Abdouelleil A."/>
            <person name="Abdulkadir J."/>
            <person name="Abebe A."/>
            <person name="Abera B."/>
            <person name="Abreu J."/>
            <person name="Acer S.C."/>
            <person name="Aftuck L."/>
            <person name="Alexander A."/>
            <person name="An P."/>
            <person name="Anderson E."/>
            <person name="Anderson S."/>
            <person name="Arachi H."/>
            <person name="Azer M."/>
            <person name="Bachantsang P."/>
            <person name="Barry A."/>
            <person name="Bayul T."/>
            <person name="Berlin A."/>
            <person name="Bessette D."/>
            <person name="Bloom T."/>
            <person name="Blye J."/>
            <person name="Boguslavskiy L."/>
            <person name="Bonnet C."/>
            <person name="Boukhgalter B."/>
            <person name="Bourzgui I."/>
            <person name="Brown A."/>
            <person name="Cahill P."/>
            <person name="Channer S."/>
            <person name="Cheshatsang Y."/>
            <person name="Chuda L."/>
            <person name="Citroen M."/>
            <person name="Collymore A."/>
            <person name="Cooke P."/>
            <person name="Costello M."/>
            <person name="D'Aco K."/>
            <person name="Daza R."/>
            <person name="De Haan G."/>
            <person name="DeGray S."/>
            <person name="DeMaso C."/>
            <person name="Dhargay N."/>
            <person name="Dooley K."/>
            <person name="Dooley E."/>
            <person name="Doricent M."/>
            <person name="Dorje P."/>
            <person name="Dorjee K."/>
            <person name="Dupes A."/>
            <person name="Elong R."/>
            <person name="Falk J."/>
            <person name="Farina A."/>
            <person name="Faro S."/>
            <person name="Ferguson D."/>
            <person name="Fisher S."/>
            <person name="Foley C.D."/>
            <person name="Franke A."/>
            <person name="Friedrich D."/>
            <person name="Gadbois L."/>
            <person name="Gearin G."/>
            <person name="Gearin C.R."/>
            <person name="Giannoukos G."/>
            <person name="Goode T."/>
            <person name="Graham J."/>
            <person name="Grandbois E."/>
            <person name="Grewal S."/>
            <person name="Gyaltsen K."/>
            <person name="Hafez N."/>
            <person name="Hagos B."/>
            <person name="Hall J."/>
            <person name="Henson C."/>
            <person name="Hollinger A."/>
            <person name="Honan T."/>
            <person name="Huard M.D."/>
            <person name="Hughes L."/>
            <person name="Hurhula B."/>
            <person name="Husby M.E."/>
            <person name="Kamat A."/>
            <person name="Kanga B."/>
            <person name="Kashin S."/>
            <person name="Khazanovich D."/>
            <person name="Kisner P."/>
            <person name="Lance K."/>
            <person name="Lara M."/>
            <person name="Lee W."/>
            <person name="Lennon N."/>
            <person name="Letendre F."/>
            <person name="LeVine R."/>
            <person name="Lipovsky A."/>
            <person name="Liu X."/>
            <person name="Liu J."/>
            <person name="Liu S."/>
            <person name="Lokyitsang T."/>
            <person name="Lokyitsang Y."/>
            <person name="Lubonja R."/>
            <person name="Lui A."/>
            <person name="MacDonald P."/>
            <person name="Magnisalis V."/>
            <person name="Maru K."/>
            <person name="Matthews C."/>
            <person name="McCusker W."/>
            <person name="McDonough S."/>
            <person name="Mehta T."/>
            <person name="Meldrim J."/>
            <person name="Meneus L."/>
            <person name="Mihai O."/>
            <person name="Mihalev A."/>
            <person name="Mihova T."/>
            <person name="Mittelman R."/>
            <person name="Mlenga V."/>
            <person name="Montmayeur A."/>
            <person name="Mulrain L."/>
            <person name="Navidi A."/>
            <person name="Naylor J."/>
            <person name="Negash T."/>
            <person name="Nguyen T."/>
            <person name="Nguyen N."/>
            <person name="Nicol R."/>
            <person name="Norbu C."/>
            <person name="Norbu N."/>
            <person name="Novod N."/>
            <person name="O'Neill B."/>
            <person name="Osman S."/>
            <person name="Markiewicz E."/>
            <person name="Oyono O.L."/>
            <person name="Patti C."/>
            <person name="Phunkhang P."/>
            <person name="Pierre F."/>
            <person name="Priest M."/>
            <person name="Raghuraman S."/>
            <person name="Rege F."/>
            <person name="Reyes R."/>
            <person name="Rise C."/>
            <person name="Rogov P."/>
            <person name="Ross K."/>
            <person name="Ryan E."/>
            <person name="Settipalli S."/>
            <person name="Shea T."/>
            <person name="Sherpa N."/>
            <person name="Shi L."/>
            <person name="Shih D."/>
            <person name="Sparrow T."/>
            <person name="Spaulding J."/>
            <person name="Stalker J."/>
            <person name="Stange-Thomann N."/>
            <person name="Stavropoulos S."/>
            <person name="Stone C."/>
            <person name="Strader C."/>
            <person name="Tesfaye S."/>
            <person name="Thomson T."/>
            <person name="Thoulutsang Y."/>
            <person name="Thoulutsang D."/>
            <person name="Topham K."/>
            <person name="Topping I."/>
            <person name="Tsamla T."/>
            <person name="Vassiliev H."/>
            <person name="Vo A."/>
            <person name="Wangchuk T."/>
            <person name="Wangdi T."/>
            <person name="Weiand M."/>
            <person name="Wilkinson J."/>
            <person name="Wilson A."/>
            <person name="Yadav S."/>
            <person name="Young G."/>
            <person name="Yu Q."/>
            <person name="Zembek L."/>
            <person name="Zhong D."/>
            <person name="Zimmer A."/>
            <person name="Zwirko Z."/>
            <person name="Jaffe D.B."/>
            <person name="Alvarez P."/>
            <person name="Brockman W."/>
            <person name="Butler J."/>
            <person name="Chin C."/>
            <person name="Gnerre S."/>
            <person name="Grabherr M."/>
            <person name="Kleber M."/>
            <person name="Mauceli E."/>
            <person name="MacCallum I."/>
        </authorList>
    </citation>
    <scope>NUCLEOTIDE SEQUENCE [LARGE SCALE GENOMIC DNA]</scope>
    <source>
        <strain evidence="11">Tucson 15010-1051.87</strain>
    </source>
</reference>
<dbReference type="GO" id="GO:0005262">
    <property type="term" value="F:calcium channel activity"/>
    <property type="evidence" value="ECO:0007669"/>
    <property type="project" value="TreeGrafter"/>
</dbReference>
<dbReference type="GO" id="GO:0016020">
    <property type="term" value="C:membrane"/>
    <property type="evidence" value="ECO:0007669"/>
    <property type="project" value="UniProtKB-SubCell"/>
</dbReference>
<evidence type="ECO:0000259" key="8">
    <source>
        <dbReference type="Pfam" id="PF08016"/>
    </source>
</evidence>